<sequence length="210" mass="22880">MKKRILSLITVLTMVAVLPTSAQLKFGVQGGFNLSEMSLDKNLFNTSNRAGFFIGPTVKFSLPLTGLGMDLSALYNREETKVEGVNTTTFNTVLKQQSLIVPVNVRYSIGLSDVANIFVFGGPQVGFNIGDKVKEISDLPDQAAEWSLNSSNFSVNAGLGVTFATHFQVTANYNVGVGKTGDITFKNVKESVENHKTRANSWRIGLTYLF</sequence>
<evidence type="ECO:0000259" key="2">
    <source>
        <dbReference type="Pfam" id="PF13568"/>
    </source>
</evidence>
<name>A0A098YPN9_9BACT</name>
<dbReference type="Proteomes" id="UP000029723">
    <property type="component" value="Unassembled WGS sequence"/>
</dbReference>
<dbReference type="AlphaFoldDB" id="A0A098YPN9"/>
<reference evidence="3 4" key="1">
    <citation type="submission" date="2014-07" db="EMBL/GenBank/DDBJ databases">
        <authorList>
            <person name="McCorrison J."/>
            <person name="Sanka R."/>
            <person name="Torralba M."/>
            <person name="Gillis M."/>
            <person name="Haft D.H."/>
            <person name="Methe B."/>
            <person name="Sutton G."/>
            <person name="Nelson K.E."/>
        </authorList>
    </citation>
    <scope>NUCLEOTIDE SEQUENCE [LARGE SCALE GENOMIC DNA]</scope>
    <source>
        <strain evidence="3 4">S9-PR14</strain>
    </source>
</reference>
<dbReference type="InterPro" id="IPR025665">
    <property type="entry name" value="Beta-barrel_OMP_2"/>
</dbReference>
<dbReference type="InterPro" id="IPR011250">
    <property type="entry name" value="OMP/PagP_B-barrel"/>
</dbReference>
<proteinExistence type="predicted"/>
<feature type="domain" description="Outer membrane protein beta-barrel" evidence="2">
    <location>
        <begin position="23"/>
        <end position="179"/>
    </location>
</feature>
<organism evidence="3 4">
    <name type="scientific">Hoylesella timonensis S9-PR14</name>
    <dbReference type="NCBI Taxonomy" id="1401062"/>
    <lineage>
        <taxon>Bacteria</taxon>
        <taxon>Pseudomonadati</taxon>
        <taxon>Bacteroidota</taxon>
        <taxon>Bacteroidia</taxon>
        <taxon>Bacteroidales</taxon>
        <taxon>Prevotellaceae</taxon>
        <taxon>Hoylesella</taxon>
    </lineage>
</organism>
<evidence type="ECO:0000313" key="3">
    <source>
        <dbReference type="EMBL" id="KGI21279.1"/>
    </source>
</evidence>
<dbReference type="SUPFAM" id="SSF56925">
    <property type="entry name" value="OMPA-like"/>
    <property type="match status" value="1"/>
</dbReference>
<dbReference type="EMBL" id="JRPQ01000163">
    <property type="protein sequence ID" value="KGI21279.1"/>
    <property type="molecule type" value="Genomic_DNA"/>
</dbReference>
<feature type="signal peptide" evidence="1">
    <location>
        <begin position="1"/>
        <end position="22"/>
    </location>
</feature>
<evidence type="ECO:0000256" key="1">
    <source>
        <dbReference type="SAM" id="SignalP"/>
    </source>
</evidence>
<evidence type="ECO:0000313" key="4">
    <source>
        <dbReference type="Proteomes" id="UP000029723"/>
    </source>
</evidence>
<accession>A0A098YPN9</accession>
<comment type="caution">
    <text evidence="3">The sequence shown here is derived from an EMBL/GenBank/DDBJ whole genome shotgun (WGS) entry which is preliminary data.</text>
</comment>
<protein>
    <submittedName>
        <fullName evidence="3">Membrane protein</fullName>
    </submittedName>
</protein>
<gene>
    <name evidence="3" type="ORF">HMPREF9304_11150</name>
</gene>
<dbReference type="Pfam" id="PF13568">
    <property type="entry name" value="OMP_b-brl_2"/>
    <property type="match status" value="1"/>
</dbReference>
<feature type="chain" id="PRO_5001942619" evidence="1">
    <location>
        <begin position="23"/>
        <end position="210"/>
    </location>
</feature>
<keyword evidence="1" id="KW-0732">Signal</keyword>